<dbReference type="EMBL" id="CACVAY010000127">
    <property type="protein sequence ID" value="CAA6825438.1"/>
    <property type="molecule type" value="Genomic_DNA"/>
</dbReference>
<sequence>MNATQDLRGIHLPEPVSWWPLAPGWWLLMAMILFIALLIFQKWRRSKQFRARNQAIDEALMMLKGLDEVQDESVIKDLSRILRRVAVTLYGRKETAGLVGEEWLTFLDQKSKSDEFSQGLGRVFAALPYQNKEVKYSRKLIALAEKWVRQQRK</sequence>
<dbReference type="AlphaFoldDB" id="A0A6S6UBE5"/>
<reference evidence="2" key="1">
    <citation type="submission" date="2020-01" db="EMBL/GenBank/DDBJ databases">
        <authorList>
            <person name="Meier V. D."/>
            <person name="Meier V D."/>
        </authorList>
    </citation>
    <scope>NUCLEOTIDE SEQUENCE</scope>
    <source>
        <strain evidence="2">HLG_WM_MAG_07</strain>
    </source>
</reference>
<dbReference type="Pfam" id="PF14316">
    <property type="entry name" value="DUF4381"/>
    <property type="match status" value="1"/>
</dbReference>
<feature type="transmembrane region" description="Helical" evidence="1">
    <location>
        <begin position="20"/>
        <end position="40"/>
    </location>
</feature>
<keyword evidence="1" id="KW-1133">Transmembrane helix</keyword>
<evidence type="ECO:0000256" key="1">
    <source>
        <dbReference type="SAM" id="Phobius"/>
    </source>
</evidence>
<proteinExistence type="predicted"/>
<evidence type="ECO:0000313" key="2">
    <source>
        <dbReference type="EMBL" id="CAA6825438.1"/>
    </source>
</evidence>
<keyword evidence="1" id="KW-0812">Transmembrane</keyword>
<name>A0A6S6UBE5_9GAMM</name>
<accession>A0A6S6UBE5</accession>
<keyword evidence="1" id="KW-0472">Membrane</keyword>
<evidence type="ECO:0008006" key="3">
    <source>
        <dbReference type="Google" id="ProtNLM"/>
    </source>
</evidence>
<dbReference type="InterPro" id="IPR025489">
    <property type="entry name" value="DUF4381"/>
</dbReference>
<protein>
    <recommendedName>
        <fullName evidence="3">DUF4381 domain-containing protein</fullName>
    </recommendedName>
</protein>
<gene>
    <name evidence="2" type="ORF">HELGO_WM7993</name>
</gene>
<organism evidence="2">
    <name type="scientific">uncultured Thiotrichaceae bacterium</name>
    <dbReference type="NCBI Taxonomy" id="298394"/>
    <lineage>
        <taxon>Bacteria</taxon>
        <taxon>Pseudomonadati</taxon>
        <taxon>Pseudomonadota</taxon>
        <taxon>Gammaproteobacteria</taxon>
        <taxon>Thiotrichales</taxon>
        <taxon>Thiotrichaceae</taxon>
        <taxon>environmental samples</taxon>
    </lineage>
</organism>